<dbReference type="AlphaFoldDB" id="A0A1C6VWT4"/>
<dbReference type="InterPro" id="IPR013217">
    <property type="entry name" value="Methyltransf_12"/>
</dbReference>
<evidence type="ECO:0000313" key="4">
    <source>
        <dbReference type="Proteomes" id="UP000199343"/>
    </source>
</evidence>
<dbReference type="GO" id="GO:0032259">
    <property type="term" value="P:methylation"/>
    <property type="evidence" value="ECO:0007669"/>
    <property type="project" value="UniProtKB-KW"/>
</dbReference>
<dbReference type="OrthoDB" id="3402193at2"/>
<keyword evidence="1 3" id="KW-0808">Transferase</keyword>
<evidence type="ECO:0000256" key="1">
    <source>
        <dbReference type="ARBA" id="ARBA00022679"/>
    </source>
</evidence>
<dbReference type="Proteomes" id="UP000199343">
    <property type="component" value="Unassembled WGS sequence"/>
</dbReference>
<dbReference type="PANTHER" id="PTHR45681:SF6">
    <property type="entry name" value="POLYKETIDE SYNTHASE 37"/>
    <property type="match status" value="1"/>
</dbReference>
<keyword evidence="3" id="KW-0489">Methyltransferase</keyword>
<reference evidence="3 4" key="1">
    <citation type="submission" date="2016-06" db="EMBL/GenBank/DDBJ databases">
        <authorList>
            <person name="Kjaerup R.B."/>
            <person name="Dalgaard T.S."/>
            <person name="Juul-Madsen H.R."/>
        </authorList>
    </citation>
    <scope>NUCLEOTIDE SEQUENCE [LARGE SCALE GENOMIC DNA]</scope>
    <source>
        <strain evidence="3 4">DSM 43363</strain>
    </source>
</reference>
<proteinExistence type="predicted"/>
<dbReference type="Gene3D" id="3.40.50.150">
    <property type="entry name" value="Vaccinia Virus protein VP39"/>
    <property type="match status" value="1"/>
</dbReference>
<gene>
    <name evidence="3" type="ORF">GA0070608_4432</name>
</gene>
<dbReference type="Pfam" id="PF08242">
    <property type="entry name" value="Methyltransf_12"/>
    <property type="match status" value="1"/>
</dbReference>
<dbReference type="SUPFAM" id="SSF53335">
    <property type="entry name" value="S-adenosyl-L-methionine-dependent methyltransferases"/>
    <property type="match status" value="1"/>
</dbReference>
<dbReference type="InterPro" id="IPR050444">
    <property type="entry name" value="Polyketide_Synthase"/>
</dbReference>
<name>A0A1C6VWT4_9ACTN</name>
<organism evidence="3 4">
    <name type="scientific">Micromonospora peucetia</name>
    <dbReference type="NCBI Taxonomy" id="47871"/>
    <lineage>
        <taxon>Bacteria</taxon>
        <taxon>Bacillati</taxon>
        <taxon>Actinomycetota</taxon>
        <taxon>Actinomycetes</taxon>
        <taxon>Micromonosporales</taxon>
        <taxon>Micromonosporaceae</taxon>
        <taxon>Micromonospora</taxon>
    </lineage>
</organism>
<sequence length="392" mass="42688">MTELDVEATPSPLVDLDQDRYARFRISFEAVTNFGRQLLAARLAAMDVLPAHGATAGRGEILARLAVAPEYQRLGDALLDILERADLLRRHGDRLAVTDRVAEVAGLAEDDAVDAAATALRREHPEAAGYVPLLVACQTQLVEVVRGERPANEVLFPGGSADLVSAIYQDNIQLDFYNRLCAARVHEHVGQFLRRYPRSYAQVLEVGAGTGGTTGPVLDALADRAERLRYFYTDVGPAFLRLGRRSLGATRPYLDFARYNVESAPEEQGFEPGSMEVVLASNVLHATLRISTALRHCHSLLKPGGILVVNEMTSRLDYNTSTFGLAEGWWRHADDEPRVESSPLLDVAGWQAALREAGFVDVRAHGVPGLDDGEQVQTVFVATATGQAGPPR</sequence>
<dbReference type="STRING" id="47871.GA0070608_4432"/>
<dbReference type="InterPro" id="IPR029063">
    <property type="entry name" value="SAM-dependent_MTases_sf"/>
</dbReference>
<feature type="domain" description="Methyltransferase type 12" evidence="2">
    <location>
        <begin position="204"/>
        <end position="307"/>
    </location>
</feature>
<evidence type="ECO:0000313" key="3">
    <source>
        <dbReference type="EMBL" id="SCL70756.1"/>
    </source>
</evidence>
<accession>A0A1C6VWT4</accession>
<dbReference type="RefSeq" id="WP_091630406.1">
    <property type="nucleotide sequence ID" value="NZ_FMIC01000002.1"/>
</dbReference>
<protein>
    <submittedName>
        <fullName evidence="3">Methyltransferase domain-containing protein</fullName>
    </submittedName>
</protein>
<evidence type="ECO:0000259" key="2">
    <source>
        <dbReference type="Pfam" id="PF08242"/>
    </source>
</evidence>
<dbReference type="PANTHER" id="PTHR45681">
    <property type="entry name" value="POLYKETIDE SYNTHASE 44-RELATED"/>
    <property type="match status" value="1"/>
</dbReference>
<dbReference type="EMBL" id="FMIC01000002">
    <property type="protein sequence ID" value="SCL70756.1"/>
    <property type="molecule type" value="Genomic_DNA"/>
</dbReference>
<dbReference type="GO" id="GO:0008168">
    <property type="term" value="F:methyltransferase activity"/>
    <property type="evidence" value="ECO:0007669"/>
    <property type="project" value="UniProtKB-KW"/>
</dbReference>